<dbReference type="SUPFAM" id="SSF52047">
    <property type="entry name" value="RNI-like"/>
    <property type="match status" value="1"/>
</dbReference>
<dbReference type="Proteomes" id="UP000320762">
    <property type="component" value="Unassembled WGS sequence"/>
</dbReference>
<name>A0A550CIN3_9AGAR</name>
<protein>
    <submittedName>
        <fullName evidence="1">Uncharacterized protein</fullName>
    </submittedName>
</protein>
<reference evidence="1 2" key="1">
    <citation type="journal article" date="2019" name="New Phytol.">
        <title>Comparative genomics reveals unique wood-decay strategies and fruiting body development in the Schizophyllaceae.</title>
        <authorList>
            <person name="Almasi E."/>
            <person name="Sahu N."/>
            <person name="Krizsan K."/>
            <person name="Balint B."/>
            <person name="Kovacs G.M."/>
            <person name="Kiss B."/>
            <person name="Cseklye J."/>
            <person name="Drula E."/>
            <person name="Henrissat B."/>
            <person name="Nagy I."/>
            <person name="Chovatia M."/>
            <person name="Adam C."/>
            <person name="LaButti K."/>
            <person name="Lipzen A."/>
            <person name="Riley R."/>
            <person name="Grigoriev I.V."/>
            <person name="Nagy L.G."/>
        </authorList>
    </citation>
    <scope>NUCLEOTIDE SEQUENCE [LARGE SCALE GENOMIC DNA]</scope>
    <source>
        <strain evidence="1 2">NL-1724</strain>
    </source>
</reference>
<evidence type="ECO:0000313" key="1">
    <source>
        <dbReference type="EMBL" id="TRM64623.1"/>
    </source>
</evidence>
<dbReference type="STRING" id="97359.A0A550CIN3"/>
<dbReference type="Gene3D" id="3.80.10.10">
    <property type="entry name" value="Ribonuclease Inhibitor"/>
    <property type="match status" value="1"/>
</dbReference>
<dbReference type="EMBL" id="VDMD01000007">
    <property type="protein sequence ID" value="TRM64623.1"/>
    <property type="molecule type" value="Genomic_DNA"/>
</dbReference>
<proteinExistence type="predicted"/>
<dbReference type="AlphaFoldDB" id="A0A550CIN3"/>
<dbReference type="OrthoDB" id="2944341at2759"/>
<keyword evidence="2" id="KW-1185">Reference proteome</keyword>
<evidence type="ECO:0000313" key="2">
    <source>
        <dbReference type="Proteomes" id="UP000320762"/>
    </source>
</evidence>
<accession>A0A550CIN3</accession>
<sequence length="590" mass="66145">MSAANQFFNIYELLYLTFTQVQLDAGNSGLLALTRVNVVLSSVSLDLLWQRQESLAPLFRVLPCVSLRYLPGQTLFYIHAEDDTKVHIAPEHWQRLQFYARRIKVLDDKPPLLEGGNHLHKPIIKWSVLSAAMHLGVLLPNIHSLIFGPRMSSFLEYMEVRLRYKFNRDGTQTAHVSVYRIGKRRCINDLCRLDQLQTFGIQPDCDLELLPILRRHSGLTELHLQKLGQDDWDDHGVWGDLAAPRPGFRGLTALHLSDPLNLLSAATVLKNMSTWPLKLRELSVTGCYDNLDYTSDAQAVYSAVRKACDPTTLTHLTIETHGHDRNPVSAQELFCDLLVFPNITHAHIAYNCLHADVDGALDAMTEAWPDLEVLHFVNQPPYHNYYEFYCRKSSLDSLACLARRCPRLEFLALDLDLSAVPAPLTATEDQQTLDRDLILDVGDNEIQCDTAALGAFLASVFPTIRTIQCVGFDEEEAWSHVVETINSIRFSAPTGDALDAQPEMSQQNQYEPKLPVAPDSEELVDLETFELQIFAGSSSAATQELTYHADSTNQASDDSKAAKTIKASRIPRPVNQYKAAKKNALLAGNV</sequence>
<organism evidence="1 2">
    <name type="scientific">Schizophyllum amplum</name>
    <dbReference type="NCBI Taxonomy" id="97359"/>
    <lineage>
        <taxon>Eukaryota</taxon>
        <taxon>Fungi</taxon>
        <taxon>Dikarya</taxon>
        <taxon>Basidiomycota</taxon>
        <taxon>Agaricomycotina</taxon>
        <taxon>Agaricomycetes</taxon>
        <taxon>Agaricomycetidae</taxon>
        <taxon>Agaricales</taxon>
        <taxon>Schizophyllaceae</taxon>
        <taxon>Schizophyllum</taxon>
    </lineage>
</organism>
<comment type="caution">
    <text evidence="1">The sequence shown here is derived from an EMBL/GenBank/DDBJ whole genome shotgun (WGS) entry which is preliminary data.</text>
</comment>
<gene>
    <name evidence="1" type="ORF">BD626DRAFT_536526</name>
</gene>
<dbReference type="InterPro" id="IPR032675">
    <property type="entry name" value="LRR_dom_sf"/>
</dbReference>